<dbReference type="PANTHER" id="PTHR21198">
    <property type="entry name" value="GLUTAMATE RACEMASE"/>
    <property type="match status" value="1"/>
</dbReference>
<dbReference type="Proteomes" id="UP000019275">
    <property type="component" value="Unassembled WGS sequence"/>
</dbReference>
<reference evidence="3 4" key="1">
    <citation type="journal article" date="2014" name="Genome Announc.">
        <title>Draft Genome Sequence of the Carrageenan-Degrading Bacterium Cellulophaga sp. Strain KL-A, Isolated from Decaying Marine Algae.</title>
        <authorList>
            <person name="Shan D."/>
            <person name="Ying J."/>
            <person name="Li X."/>
            <person name="Gao Z."/>
            <person name="Wei G."/>
            <person name="Shao Z."/>
        </authorList>
    </citation>
    <scope>NUCLEOTIDE SEQUENCE [LARGE SCALE GENOMIC DNA]</scope>
    <source>
        <strain evidence="3 4">KL-A</strain>
    </source>
</reference>
<dbReference type="RefSeq" id="WP_013619961.1">
    <property type="nucleotide sequence ID" value="NZ_ARZX01000018.1"/>
</dbReference>
<dbReference type="SUPFAM" id="SSF53681">
    <property type="entry name" value="Aspartate/glutamate racemase"/>
    <property type="match status" value="2"/>
</dbReference>
<organism evidence="3 4">
    <name type="scientific">Cellulophaga geojensis KL-A</name>
    <dbReference type="NCBI Taxonomy" id="1328323"/>
    <lineage>
        <taxon>Bacteria</taxon>
        <taxon>Pseudomonadati</taxon>
        <taxon>Bacteroidota</taxon>
        <taxon>Flavobacteriia</taxon>
        <taxon>Flavobacteriales</taxon>
        <taxon>Flavobacteriaceae</taxon>
        <taxon>Cellulophaga</taxon>
    </lineage>
</organism>
<dbReference type="EMBL" id="ARZX01000018">
    <property type="protein sequence ID" value="EWH12707.1"/>
    <property type="molecule type" value="Genomic_DNA"/>
</dbReference>
<evidence type="ECO:0000256" key="1">
    <source>
        <dbReference type="ARBA" id="ARBA00007847"/>
    </source>
</evidence>
<dbReference type="InterPro" id="IPR001920">
    <property type="entry name" value="Asp/Glu_race"/>
</dbReference>
<comment type="caution">
    <text evidence="3">The sequence shown here is derived from an EMBL/GenBank/DDBJ whole genome shotgun (WGS) entry which is preliminary data.</text>
</comment>
<name>A0ABP3B5Y5_9FLAO</name>
<gene>
    <name evidence="3" type="ORF">KLA_13014</name>
</gene>
<comment type="similarity">
    <text evidence="1">Belongs to the aspartate/glutamate racemases family.</text>
</comment>
<dbReference type="Gene3D" id="3.40.50.1860">
    <property type="match status" value="2"/>
</dbReference>
<dbReference type="Pfam" id="PF01177">
    <property type="entry name" value="Asp_Glu_race"/>
    <property type="match status" value="1"/>
</dbReference>
<accession>A0ABP3B5Y5</accession>
<evidence type="ECO:0000313" key="4">
    <source>
        <dbReference type="Proteomes" id="UP000019275"/>
    </source>
</evidence>
<keyword evidence="4" id="KW-1185">Reference proteome</keyword>
<dbReference type="NCBIfam" id="TIGR00035">
    <property type="entry name" value="asp_race"/>
    <property type="match status" value="1"/>
</dbReference>
<evidence type="ECO:0000313" key="3">
    <source>
        <dbReference type="EMBL" id="EWH12707.1"/>
    </source>
</evidence>
<keyword evidence="2" id="KW-0413">Isomerase</keyword>
<sequence>MINKTIGIVGGVGSYAGIDLIKKVYDLTEAKSDQEHLPVSMLSVPHKIIDRTKYLLGETDVNPGIAISEIIATLIASGSNIIAIPCNTAHAKPIFNLIEKSIPESCILVNLIEEVGLYIATKHPEITRVGVLGTTGTILAKVYPDVLAKYNIEVIQPSEDIQNLFVHPSIYDANYGIKAFSNPVNQKAKENLSMAATYLSRKGAQAVILGCTEIPLAIQSEKIEDSLIIDATTVLASALIRESKKTEASKTAIY</sequence>
<proteinExistence type="inferred from homology"/>
<evidence type="ECO:0000256" key="2">
    <source>
        <dbReference type="ARBA" id="ARBA00023235"/>
    </source>
</evidence>
<dbReference type="InterPro" id="IPR004380">
    <property type="entry name" value="Asp_race"/>
</dbReference>
<dbReference type="PANTHER" id="PTHR21198:SF7">
    <property type="entry name" value="ASPARTATE-GLUTAMATE RACEMASE FAMILY"/>
    <property type="match status" value="1"/>
</dbReference>
<protein>
    <submittedName>
        <fullName evidence="3">Aspartate racemase</fullName>
    </submittedName>
</protein>
<dbReference type="InterPro" id="IPR015942">
    <property type="entry name" value="Asp/Glu/hydantoin_racemase"/>
</dbReference>